<protein>
    <submittedName>
        <fullName evidence="1">Putative secreted peptide</fullName>
    </submittedName>
</protein>
<accession>A0A2M3ZMH5</accession>
<sequence length="78" mass="9167">MTWQFLLLYLKSTLQTQVVLQRLNVEEESEGKTINSSKFSGHHLWCYTLLLLQQQQLLLQLLLLPLLLELLIEKSETI</sequence>
<name>A0A2M3ZMH5_9DIPT</name>
<dbReference type="AlphaFoldDB" id="A0A2M3ZMH5"/>
<evidence type="ECO:0000313" key="1">
    <source>
        <dbReference type="EMBL" id="MBW29777.1"/>
    </source>
</evidence>
<proteinExistence type="predicted"/>
<dbReference type="EMBL" id="GGFM01009026">
    <property type="protein sequence ID" value="MBW29777.1"/>
    <property type="molecule type" value="Transcribed_RNA"/>
</dbReference>
<reference evidence="1" key="1">
    <citation type="submission" date="2018-01" db="EMBL/GenBank/DDBJ databases">
        <title>An insight into the sialome of Amazonian anophelines.</title>
        <authorList>
            <person name="Ribeiro J.M."/>
            <person name="Scarpassa V."/>
            <person name="Calvo E."/>
        </authorList>
    </citation>
    <scope>NUCLEOTIDE SEQUENCE</scope>
    <source>
        <tissue evidence="1">Salivary glands</tissue>
    </source>
</reference>
<organism evidence="1">
    <name type="scientific">Anopheles braziliensis</name>
    <dbReference type="NCBI Taxonomy" id="58242"/>
    <lineage>
        <taxon>Eukaryota</taxon>
        <taxon>Metazoa</taxon>
        <taxon>Ecdysozoa</taxon>
        <taxon>Arthropoda</taxon>
        <taxon>Hexapoda</taxon>
        <taxon>Insecta</taxon>
        <taxon>Pterygota</taxon>
        <taxon>Neoptera</taxon>
        <taxon>Endopterygota</taxon>
        <taxon>Diptera</taxon>
        <taxon>Nematocera</taxon>
        <taxon>Culicoidea</taxon>
        <taxon>Culicidae</taxon>
        <taxon>Anophelinae</taxon>
        <taxon>Anopheles</taxon>
    </lineage>
</organism>